<evidence type="ECO:0000256" key="2">
    <source>
        <dbReference type="ARBA" id="ARBA00022692"/>
    </source>
</evidence>
<feature type="domain" description="3CxxC-type" evidence="8">
    <location>
        <begin position="142"/>
        <end position="268"/>
    </location>
</feature>
<evidence type="ECO:0000256" key="5">
    <source>
        <dbReference type="ARBA" id="ARBA00022833"/>
    </source>
</evidence>
<keyword evidence="4" id="KW-0863">Zinc-finger</keyword>
<accession>A0A8J2WLF3</accession>
<organism evidence="9 10">
    <name type="scientific">Daphnia galeata</name>
    <dbReference type="NCBI Taxonomy" id="27404"/>
    <lineage>
        <taxon>Eukaryota</taxon>
        <taxon>Metazoa</taxon>
        <taxon>Ecdysozoa</taxon>
        <taxon>Arthropoda</taxon>
        <taxon>Crustacea</taxon>
        <taxon>Branchiopoda</taxon>
        <taxon>Diplostraca</taxon>
        <taxon>Cladocera</taxon>
        <taxon>Anomopoda</taxon>
        <taxon>Daphniidae</taxon>
        <taxon>Daphnia</taxon>
    </lineage>
</organism>
<dbReference type="GO" id="GO:0031849">
    <property type="term" value="F:olfactory receptor binding"/>
    <property type="evidence" value="ECO:0007669"/>
    <property type="project" value="TreeGrafter"/>
</dbReference>
<evidence type="ECO:0000256" key="7">
    <source>
        <dbReference type="ARBA" id="ARBA00023136"/>
    </source>
</evidence>
<gene>
    <name evidence="9" type="ORF">DGAL_LOCUS10515</name>
</gene>
<evidence type="ECO:0000313" key="9">
    <source>
        <dbReference type="EMBL" id="CAH0107224.1"/>
    </source>
</evidence>
<evidence type="ECO:0000256" key="3">
    <source>
        <dbReference type="ARBA" id="ARBA00022723"/>
    </source>
</evidence>
<keyword evidence="6" id="KW-1133">Transmembrane helix</keyword>
<dbReference type="Proteomes" id="UP000789390">
    <property type="component" value="Unassembled WGS sequence"/>
</dbReference>
<dbReference type="EMBL" id="CAKKLH010000257">
    <property type="protein sequence ID" value="CAH0107224.1"/>
    <property type="molecule type" value="Genomic_DNA"/>
</dbReference>
<keyword evidence="3" id="KW-0479">Metal-binding</keyword>
<keyword evidence="10" id="KW-1185">Reference proteome</keyword>
<evidence type="ECO:0000259" key="8">
    <source>
        <dbReference type="SMART" id="SM01328"/>
    </source>
</evidence>
<dbReference type="GO" id="GO:0051205">
    <property type="term" value="P:protein insertion into membrane"/>
    <property type="evidence" value="ECO:0007669"/>
    <property type="project" value="TreeGrafter"/>
</dbReference>
<evidence type="ECO:0000256" key="6">
    <source>
        <dbReference type="ARBA" id="ARBA00022989"/>
    </source>
</evidence>
<dbReference type="SMART" id="SM01328">
    <property type="entry name" value="zf-3CxxC"/>
    <property type="match status" value="1"/>
</dbReference>
<reference evidence="9" key="1">
    <citation type="submission" date="2021-11" db="EMBL/GenBank/DDBJ databases">
        <authorList>
            <person name="Schell T."/>
        </authorList>
    </citation>
    <scope>NUCLEOTIDE SEQUENCE</scope>
    <source>
        <strain evidence="9">M5</strain>
    </source>
</reference>
<dbReference type="GO" id="GO:0006612">
    <property type="term" value="P:protein targeting to membrane"/>
    <property type="evidence" value="ECO:0007669"/>
    <property type="project" value="TreeGrafter"/>
</dbReference>
<evidence type="ECO:0000256" key="4">
    <source>
        <dbReference type="ARBA" id="ARBA00022771"/>
    </source>
</evidence>
<protein>
    <recommendedName>
        <fullName evidence="8">3CxxC-type domain-containing protein</fullName>
    </recommendedName>
</protein>
<evidence type="ECO:0000256" key="1">
    <source>
        <dbReference type="ARBA" id="ARBA00004167"/>
    </source>
</evidence>
<dbReference type="GO" id="GO:0016020">
    <property type="term" value="C:membrane"/>
    <property type="evidence" value="ECO:0007669"/>
    <property type="project" value="UniProtKB-SubCell"/>
</dbReference>
<dbReference type="Pfam" id="PF13695">
    <property type="entry name" value="Zn_ribbon_3CxxC"/>
    <property type="match status" value="1"/>
</dbReference>
<proteinExistence type="predicted"/>
<comment type="subcellular location">
    <subcellularLocation>
        <location evidence="1">Membrane</location>
        <topology evidence="1">Single-pass membrane protein</topology>
    </subcellularLocation>
</comment>
<dbReference type="GO" id="GO:0008270">
    <property type="term" value="F:zinc ion binding"/>
    <property type="evidence" value="ECO:0007669"/>
    <property type="project" value="UniProtKB-KW"/>
</dbReference>
<dbReference type="InterPro" id="IPR027377">
    <property type="entry name" value="ZAR1/RTP1-5-like_Znf-3CxxC"/>
</dbReference>
<comment type="caution">
    <text evidence="9">The sequence shown here is derived from an EMBL/GenBank/DDBJ whole genome shotgun (WGS) entry which is preliminary data.</text>
</comment>
<name>A0A8J2WLF3_9CRUS</name>
<dbReference type="OrthoDB" id="8121437at2759"/>
<dbReference type="PANTHER" id="PTHR14402">
    <property type="entry name" value="RECEPTOR TRANSPORTING PROTEIN"/>
    <property type="match status" value="1"/>
</dbReference>
<keyword evidence="2" id="KW-0812">Transmembrane</keyword>
<dbReference type="PANTHER" id="PTHR14402:SF10">
    <property type="entry name" value="3CXXC-TYPE DOMAIN-CONTAINING PROTEIN"/>
    <property type="match status" value="1"/>
</dbReference>
<dbReference type="AlphaFoldDB" id="A0A8J2WLF3"/>
<keyword evidence="5" id="KW-0862">Zinc</keyword>
<dbReference type="InterPro" id="IPR026096">
    <property type="entry name" value="R-trans_p"/>
</dbReference>
<sequence>MSSVSSSIEYSDIDYENSSDSGLSVTSSDVSNEPAFSQVGILLLVPIPQLVMPSYPIINEAPVQQVQSSHLLIKWSLPPPSAPLVPLPGWNAMPYGLERFWQSAFCWFFRPFLATHDHLWTLEPTQLPPLSVEWPWHSTSYFTKVRFQCQCKRGWTSMKGRVSFWFRIRRQGEQIFCEVLFKLFGQKCNFCNPSESVNESEFLPPLWYPDEIENAIMFLSSQVIAAYYGGRKTEGQPPSIRFYKTNTANNNRSLVHHDSTRCQACQYGLCTSSQSDYSSQLYI</sequence>
<evidence type="ECO:0000313" key="10">
    <source>
        <dbReference type="Proteomes" id="UP000789390"/>
    </source>
</evidence>
<keyword evidence="7" id="KW-0472">Membrane</keyword>